<reference evidence="3 5" key="2">
    <citation type="submission" date="2014-01" db="EMBL/GenBank/DDBJ databases">
        <title>Draft genome sequencing of Bacillus alcalophilus CGMCC 1.3604.</title>
        <authorList>
            <person name="Yang J."/>
            <person name="Diao L."/>
            <person name="Yang S."/>
        </authorList>
    </citation>
    <scope>NUCLEOTIDE SEQUENCE [LARGE SCALE GENOMIC DNA]</scope>
    <source>
        <strain evidence="3 5">CGMCC 1.3604</strain>
    </source>
</reference>
<evidence type="ECO:0000313" key="3">
    <source>
        <dbReference type="EMBL" id="THG88826.1"/>
    </source>
</evidence>
<organism evidence="2 4">
    <name type="scientific">Alkalihalobacillus alcalophilus ATCC 27647 = CGMCC 1.3604</name>
    <dbReference type="NCBI Taxonomy" id="1218173"/>
    <lineage>
        <taxon>Bacteria</taxon>
        <taxon>Bacillati</taxon>
        <taxon>Bacillota</taxon>
        <taxon>Bacilli</taxon>
        <taxon>Bacillales</taxon>
        <taxon>Bacillaceae</taxon>
        <taxon>Alkalihalobacillus</taxon>
    </lineage>
</organism>
<dbReference type="Proteomes" id="UP000002754">
    <property type="component" value="Unassembled WGS sequence"/>
</dbReference>
<gene>
    <name evidence="3" type="ORF">AJ85_21040</name>
    <name evidence="2" type="ORF">BALCAV_0216175</name>
</gene>
<keyword evidence="4" id="KW-1185">Reference proteome</keyword>
<keyword evidence="1" id="KW-1133">Transmembrane helix</keyword>
<comment type="caution">
    <text evidence="2">The sequence shown here is derived from an EMBL/GenBank/DDBJ whole genome shotgun (WGS) entry which is preliminary data.</text>
</comment>
<dbReference type="Proteomes" id="UP000297014">
    <property type="component" value="Unassembled WGS sequence"/>
</dbReference>
<keyword evidence="1" id="KW-0472">Membrane</keyword>
<evidence type="ECO:0000313" key="2">
    <source>
        <dbReference type="EMBL" id="KGA96430.1"/>
    </source>
</evidence>
<dbReference type="STRING" id="1218173.BALCAV_0216175"/>
<dbReference type="InterPro" id="IPR020205">
    <property type="entry name" value="Uncharacterised_YwnF_TM"/>
</dbReference>
<feature type="transmembrane region" description="Helical" evidence="1">
    <location>
        <begin position="32"/>
        <end position="57"/>
    </location>
</feature>
<dbReference type="AlphaFoldDB" id="A0A094XCB1"/>
<proteinExistence type="predicted"/>
<evidence type="ECO:0000313" key="5">
    <source>
        <dbReference type="Proteomes" id="UP000297014"/>
    </source>
</evidence>
<dbReference type="EMBL" id="ALPT02000061">
    <property type="protein sequence ID" value="KGA96430.1"/>
    <property type="molecule type" value="Genomic_DNA"/>
</dbReference>
<evidence type="ECO:0000256" key="1">
    <source>
        <dbReference type="SAM" id="Phobius"/>
    </source>
</evidence>
<dbReference type="Pfam" id="PF17370">
    <property type="entry name" value="DUF5392"/>
    <property type="match status" value="1"/>
</dbReference>
<protein>
    <submittedName>
        <fullName evidence="2">Uncharacterized protein</fullName>
    </submittedName>
</protein>
<evidence type="ECO:0000313" key="4">
    <source>
        <dbReference type="Proteomes" id="UP000002754"/>
    </source>
</evidence>
<name>A0A094XCB1_ALKAL</name>
<sequence>MNPFSIRQAPEFIQKEIQEIQEHIAPMLKKSLGFSFVSFPLIGFSIINIFFLVAIVPDTAPKMIPIVLYAILGALGFALLKESSIKTKEVHRTGIAYMKNRIEKSSNVMEDVKKRYIRSLEEEPQQAINVFCEFLTYEHNRSPFKSN</sequence>
<accession>A0A094XCB1</accession>
<dbReference type="RefSeq" id="WP_003322460.1">
    <property type="nucleotide sequence ID" value="NZ_ALPT02000061.1"/>
</dbReference>
<dbReference type="EMBL" id="JALP01000303">
    <property type="protein sequence ID" value="THG88826.1"/>
    <property type="molecule type" value="Genomic_DNA"/>
</dbReference>
<reference evidence="2 4" key="1">
    <citation type="journal article" date="2014" name="Genome Announc.">
        <title>Draft Genome Sequence of Bacillus alcalophilus AV1934, a Classic Alkaliphile Isolated from Human Feces in 1934.</title>
        <authorList>
            <person name="Attie O."/>
            <person name="Jayaprakash A."/>
            <person name="Shah H."/>
            <person name="Paulsen I.T."/>
            <person name="Morino M."/>
            <person name="Takahashi Y."/>
            <person name="Narumi I."/>
            <person name="Sachidanandam R."/>
            <person name="Satoh K."/>
            <person name="Ito M."/>
            <person name="Krulwich T.A."/>
        </authorList>
    </citation>
    <scope>NUCLEOTIDE SEQUENCE [LARGE SCALE GENOMIC DNA]</scope>
    <source>
        <strain evidence="2 4">AV1934</strain>
    </source>
</reference>
<keyword evidence="1" id="KW-0812">Transmembrane</keyword>
<dbReference type="OrthoDB" id="2451415at2"/>
<feature type="transmembrane region" description="Helical" evidence="1">
    <location>
        <begin position="63"/>
        <end position="80"/>
    </location>
</feature>
<dbReference type="eggNOG" id="ENOG5032ZHT">
    <property type="taxonomic scope" value="Bacteria"/>
</dbReference>